<organism evidence="2 3">
    <name type="scientific">Galemys pyrenaicus</name>
    <name type="common">Iberian desman</name>
    <name type="synonym">Pyrenean desman</name>
    <dbReference type="NCBI Taxonomy" id="202257"/>
    <lineage>
        <taxon>Eukaryota</taxon>
        <taxon>Metazoa</taxon>
        <taxon>Chordata</taxon>
        <taxon>Craniata</taxon>
        <taxon>Vertebrata</taxon>
        <taxon>Euteleostomi</taxon>
        <taxon>Mammalia</taxon>
        <taxon>Eutheria</taxon>
        <taxon>Laurasiatheria</taxon>
        <taxon>Eulipotyphla</taxon>
        <taxon>Talpidae</taxon>
        <taxon>Galemys</taxon>
    </lineage>
</organism>
<dbReference type="GO" id="GO:0004553">
    <property type="term" value="F:hydrolase activity, hydrolyzing O-glycosyl compounds"/>
    <property type="evidence" value="ECO:0007669"/>
    <property type="project" value="InterPro"/>
</dbReference>
<reference evidence="2" key="1">
    <citation type="journal article" date="2021" name="Evol. Appl.">
        <title>The genome of the Pyrenean desman and the effects of bottlenecks and inbreeding on the genomic landscape of an endangered species.</title>
        <authorList>
            <person name="Escoda L."/>
            <person name="Castresana J."/>
        </authorList>
    </citation>
    <scope>NUCLEOTIDE SEQUENCE</scope>
    <source>
        <strain evidence="2">IBE-C5619</strain>
    </source>
</reference>
<sequence length="214" mass="23231">MKPMPGVTLSLVLLLVSRLKATRKGSVEEASFYYGNFPLGFSWAVLPSRGCLGPGRERAQYLGHLQHSGKGKVFGDKTADVACDGYYKIQVICLHPTPSAQEDIVLLRELHVSHSYSPCLGPGFYPQASESLFTSPLADQVNEKGIQFYSDLIDALLKSNITPIVTAPLGSSPSEDRCRITGHGETRSAGGNLIQGWDTDWCLESDLGSKDGRE</sequence>
<keyword evidence="1" id="KW-0732">Signal</keyword>
<feature type="signal peptide" evidence="1">
    <location>
        <begin position="1"/>
        <end position="21"/>
    </location>
</feature>
<name>A0A8J5ZJR8_GALPY</name>
<dbReference type="Gene3D" id="3.20.20.80">
    <property type="entry name" value="Glycosidases"/>
    <property type="match status" value="1"/>
</dbReference>
<dbReference type="OrthoDB" id="65569at2759"/>
<proteinExistence type="predicted"/>
<comment type="caution">
    <text evidence="2">The sequence shown here is derived from an EMBL/GenBank/DDBJ whole genome shotgun (WGS) entry which is preliminary data.</text>
</comment>
<feature type="chain" id="PRO_5035165758" evidence="1">
    <location>
        <begin position="22"/>
        <end position="214"/>
    </location>
</feature>
<accession>A0A8J5ZJR8</accession>
<dbReference type="Proteomes" id="UP000700334">
    <property type="component" value="Unassembled WGS sequence"/>
</dbReference>
<dbReference type="AlphaFoldDB" id="A0A8J5ZJR8"/>
<evidence type="ECO:0000256" key="1">
    <source>
        <dbReference type="SAM" id="SignalP"/>
    </source>
</evidence>
<evidence type="ECO:0000313" key="2">
    <source>
        <dbReference type="EMBL" id="KAG8506219.1"/>
    </source>
</evidence>
<protein>
    <submittedName>
        <fullName evidence="2">Lactase-like protein</fullName>
    </submittedName>
</protein>
<dbReference type="EMBL" id="JAGFMF010012177">
    <property type="protein sequence ID" value="KAG8506219.1"/>
    <property type="molecule type" value="Genomic_DNA"/>
</dbReference>
<keyword evidence="3" id="KW-1185">Reference proteome</keyword>
<dbReference type="SUPFAM" id="SSF51445">
    <property type="entry name" value="(Trans)glycosidases"/>
    <property type="match status" value="1"/>
</dbReference>
<dbReference type="InterPro" id="IPR001360">
    <property type="entry name" value="Glyco_hydro_1"/>
</dbReference>
<evidence type="ECO:0000313" key="3">
    <source>
        <dbReference type="Proteomes" id="UP000700334"/>
    </source>
</evidence>
<dbReference type="GO" id="GO:0005975">
    <property type="term" value="P:carbohydrate metabolic process"/>
    <property type="evidence" value="ECO:0007669"/>
    <property type="project" value="InterPro"/>
</dbReference>
<dbReference type="Pfam" id="PF00232">
    <property type="entry name" value="Glyco_hydro_1"/>
    <property type="match status" value="1"/>
</dbReference>
<gene>
    <name evidence="2" type="ORF">J0S82_004249</name>
</gene>
<dbReference type="InterPro" id="IPR017853">
    <property type="entry name" value="GH"/>
</dbReference>